<feature type="compositionally biased region" description="Low complexity" evidence="1">
    <location>
        <begin position="154"/>
        <end position="167"/>
    </location>
</feature>
<dbReference type="SUPFAM" id="SSF48726">
    <property type="entry name" value="Immunoglobulin"/>
    <property type="match status" value="1"/>
</dbReference>
<dbReference type="PANTHER" id="PTHR23279:SF36">
    <property type="entry name" value="DEFECTIVE PROBOSCIS EXTENSION RESPONSE 9, ISOFORM A"/>
    <property type="match status" value="1"/>
</dbReference>
<reference evidence="4" key="1">
    <citation type="submission" date="2020-08" db="EMBL/GenBank/DDBJ databases">
        <title>Multicomponent nature underlies the extraordinary mechanical properties of spider dragline silk.</title>
        <authorList>
            <person name="Kono N."/>
            <person name="Nakamura H."/>
            <person name="Mori M."/>
            <person name="Yoshida Y."/>
            <person name="Ohtoshi R."/>
            <person name="Malay A.D."/>
            <person name="Moran D.A.P."/>
            <person name="Tomita M."/>
            <person name="Numata K."/>
            <person name="Arakawa K."/>
        </authorList>
    </citation>
    <scope>NUCLEOTIDE SEQUENCE</scope>
</reference>
<organism evidence="4 5">
    <name type="scientific">Nephila pilipes</name>
    <name type="common">Giant wood spider</name>
    <name type="synonym">Nephila maculata</name>
    <dbReference type="NCBI Taxonomy" id="299642"/>
    <lineage>
        <taxon>Eukaryota</taxon>
        <taxon>Metazoa</taxon>
        <taxon>Ecdysozoa</taxon>
        <taxon>Arthropoda</taxon>
        <taxon>Chelicerata</taxon>
        <taxon>Arachnida</taxon>
        <taxon>Araneae</taxon>
        <taxon>Araneomorphae</taxon>
        <taxon>Entelegynae</taxon>
        <taxon>Araneoidea</taxon>
        <taxon>Nephilidae</taxon>
        <taxon>Nephila</taxon>
    </lineage>
</organism>
<feature type="region of interest" description="Disordered" evidence="1">
    <location>
        <begin position="153"/>
        <end position="184"/>
    </location>
</feature>
<sequence length="184" mass="20486">MKIKRRNTMELSLVLQSMLLLMMKSNALVASADDSSFLTNDVKSYILEGPILFIDIGSPVNLTCEVEDVVGILFLFWNRNGTVLTKQEMYNRGIEYFMVLGTYSKSRLFVAKAKFSDARIYSCHPSYANPTNIILLVVNVILNHTSTRVQNVDATTSSSTKSSSATSIQKKETPLVAFKSKNSP</sequence>
<dbReference type="GO" id="GO:0032589">
    <property type="term" value="C:neuron projection membrane"/>
    <property type="evidence" value="ECO:0007669"/>
    <property type="project" value="TreeGrafter"/>
</dbReference>
<dbReference type="GO" id="GO:0050808">
    <property type="term" value="P:synapse organization"/>
    <property type="evidence" value="ECO:0007669"/>
    <property type="project" value="TreeGrafter"/>
</dbReference>
<dbReference type="InterPro" id="IPR037448">
    <property type="entry name" value="Zig-8"/>
</dbReference>
<dbReference type="Proteomes" id="UP000887013">
    <property type="component" value="Unassembled WGS sequence"/>
</dbReference>
<dbReference type="PANTHER" id="PTHR23279">
    <property type="entry name" value="DEFECTIVE PROBOSCIS EXTENSION RESPONSE DPR -RELATED"/>
    <property type="match status" value="1"/>
</dbReference>
<evidence type="ECO:0000313" key="4">
    <source>
        <dbReference type="EMBL" id="GFT67273.1"/>
    </source>
</evidence>
<dbReference type="InterPro" id="IPR007110">
    <property type="entry name" value="Ig-like_dom"/>
</dbReference>
<evidence type="ECO:0000259" key="3">
    <source>
        <dbReference type="PROSITE" id="PS50835"/>
    </source>
</evidence>
<comment type="caution">
    <text evidence="4">The sequence shown here is derived from an EMBL/GenBank/DDBJ whole genome shotgun (WGS) entry which is preliminary data.</text>
</comment>
<gene>
    <name evidence="4" type="primary">AVEN_58406_1</name>
    <name evidence="4" type="ORF">NPIL_535341</name>
</gene>
<keyword evidence="5" id="KW-1185">Reference proteome</keyword>
<dbReference type="Gene3D" id="2.60.40.10">
    <property type="entry name" value="Immunoglobulins"/>
    <property type="match status" value="1"/>
</dbReference>
<dbReference type="AlphaFoldDB" id="A0A8X6TXF6"/>
<feature type="signal peptide" evidence="2">
    <location>
        <begin position="1"/>
        <end position="32"/>
    </location>
</feature>
<dbReference type="EMBL" id="BMAW01069092">
    <property type="protein sequence ID" value="GFT67273.1"/>
    <property type="molecule type" value="Genomic_DNA"/>
</dbReference>
<proteinExistence type="predicted"/>
<dbReference type="InterPro" id="IPR036179">
    <property type="entry name" value="Ig-like_dom_sf"/>
</dbReference>
<feature type="domain" description="Ig-like" evidence="3">
    <location>
        <begin position="57"/>
        <end position="123"/>
    </location>
</feature>
<name>A0A8X6TXF6_NEPPI</name>
<keyword evidence="2" id="KW-0732">Signal</keyword>
<evidence type="ECO:0000256" key="2">
    <source>
        <dbReference type="SAM" id="SignalP"/>
    </source>
</evidence>
<feature type="chain" id="PRO_5036483628" description="Ig-like domain-containing protein" evidence="2">
    <location>
        <begin position="33"/>
        <end position="184"/>
    </location>
</feature>
<dbReference type="CDD" id="cd00096">
    <property type="entry name" value="Ig"/>
    <property type="match status" value="1"/>
</dbReference>
<accession>A0A8X6TXF6</accession>
<dbReference type="PROSITE" id="PS50835">
    <property type="entry name" value="IG_LIKE"/>
    <property type="match status" value="1"/>
</dbReference>
<dbReference type="InterPro" id="IPR013783">
    <property type="entry name" value="Ig-like_fold"/>
</dbReference>
<evidence type="ECO:0000256" key="1">
    <source>
        <dbReference type="SAM" id="MobiDB-lite"/>
    </source>
</evidence>
<protein>
    <recommendedName>
        <fullName evidence="3">Ig-like domain-containing protein</fullName>
    </recommendedName>
</protein>
<evidence type="ECO:0000313" key="5">
    <source>
        <dbReference type="Proteomes" id="UP000887013"/>
    </source>
</evidence>